<gene>
    <name evidence="6" type="ORF">PKOR_22345</name>
</gene>
<reference evidence="6 7" key="1">
    <citation type="journal article" date="2015" name="Sci. Rep.">
        <title>Unraveling adaptation of Pontibacter korlensis to radiation and infertility in desert through complete genome and comparative transcriptomic analysis.</title>
        <authorList>
            <person name="Dai J."/>
            <person name="Dai W."/>
            <person name="Qiu C."/>
            <person name="Yang Z."/>
            <person name="Zhang Y."/>
            <person name="Zhou M."/>
            <person name="Zhang L."/>
            <person name="Fang C."/>
            <person name="Gao Q."/>
            <person name="Yang Q."/>
            <person name="Li X."/>
            <person name="Wang Z."/>
            <person name="Wang Z."/>
            <person name="Jia Z."/>
            <person name="Chen X."/>
        </authorList>
    </citation>
    <scope>NUCLEOTIDE SEQUENCE [LARGE SCALE GENOMIC DNA]</scope>
    <source>
        <strain evidence="6 7">X14-1T</strain>
    </source>
</reference>
<dbReference type="GO" id="GO:0016787">
    <property type="term" value="F:hydrolase activity"/>
    <property type="evidence" value="ECO:0007669"/>
    <property type="project" value="UniProtKB-KW"/>
</dbReference>
<dbReference type="PANTHER" id="PTHR12302">
    <property type="entry name" value="EBNA2 BINDING PROTEIN P100"/>
    <property type="match status" value="1"/>
</dbReference>
<dbReference type="GO" id="GO:0004519">
    <property type="term" value="F:endonuclease activity"/>
    <property type="evidence" value="ECO:0007669"/>
    <property type="project" value="UniProtKB-KW"/>
</dbReference>
<dbReference type="AlphaFoldDB" id="A0A0E3UYN7"/>
<feature type="compositionally biased region" description="Low complexity" evidence="4">
    <location>
        <begin position="209"/>
        <end position="220"/>
    </location>
</feature>
<dbReference type="CDD" id="cd00175">
    <property type="entry name" value="SNc"/>
    <property type="match status" value="1"/>
</dbReference>
<evidence type="ECO:0000259" key="5">
    <source>
        <dbReference type="PROSITE" id="PS50830"/>
    </source>
</evidence>
<sequence length="282" mass="30915">MRKLTLNLLIITVLTATLSCKSDSKDAQEQFRERRQAILDRDENTPTATAEDPVATVGKAPAPTSDTPSKPATAAGDKVVGIKDGDTVVLLRNGQEVTVRLYGVDTPEKNQAFGQKAKEYTSNLAFGKNVRLIVNNTDRYGRTVGTIILPDGRSLNEELVRNGYAWHYKAYSNDKNLANAEADARRFKRGLWQDAKPVAPWDFRKEQRSGSSSSTASSTSNAPIPAGATKRTVYLCNSGGSSVYHLDSSCHVLKRCKEEVIKTTEAAAIREYGRRADKTCSR</sequence>
<dbReference type="PANTHER" id="PTHR12302:SF3">
    <property type="entry name" value="SERINE_THREONINE-PROTEIN KINASE 31"/>
    <property type="match status" value="1"/>
</dbReference>
<keyword evidence="3" id="KW-0378">Hydrolase</keyword>
<feature type="region of interest" description="Disordered" evidence="4">
    <location>
        <begin position="37"/>
        <end position="76"/>
    </location>
</feature>
<dbReference type="Gene3D" id="2.40.50.90">
    <property type="match status" value="1"/>
</dbReference>
<evidence type="ECO:0000256" key="1">
    <source>
        <dbReference type="ARBA" id="ARBA00022722"/>
    </source>
</evidence>
<dbReference type="KEGG" id="pko:PKOR_22345"/>
<dbReference type="Pfam" id="PF00565">
    <property type="entry name" value="SNase"/>
    <property type="match status" value="1"/>
</dbReference>
<dbReference type="PATRIC" id="fig|400092.3.peg.4906"/>
<keyword evidence="7" id="KW-1185">Reference proteome</keyword>
<evidence type="ECO:0000256" key="2">
    <source>
        <dbReference type="ARBA" id="ARBA00022759"/>
    </source>
</evidence>
<dbReference type="PROSITE" id="PS50830">
    <property type="entry name" value="TNASE_3"/>
    <property type="match status" value="1"/>
</dbReference>
<dbReference type="PROSITE" id="PS51257">
    <property type="entry name" value="PROKAR_LIPOPROTEIN"/>
    <property type="match status" value="1"/>
</dbReference>
<feature type="domain" description="TNase-like" evidence="5">
    <location>
        <begin position="78"/>
        <end position="194"/>
    </location>
</feature>
<dbReference type="PROSITE" id="PS01123">
    <property type="entry name" value="TNASE_1"/>
    <property type="match status" value="1"/>
</dbReference>
<evidence type="ECO:0000256" key="4">
    <source>
        <dbReference type="SAM" id="MobiDB-lite"/>
    </source>
</evidence>
<dbReference type="SUPFAM" id="SSF50199">
    <property type="entry name" value="Staphylococcal nuclease"/>
    <property type="match status" value="1"/>
</dbReference>
<dbReference type="InterPro" id="IPR002071">
    <property type="entry name" value="Thermonucl_AS"/>
</dbReference>
<dbReference type="OrthoDB" id="9805504at2"/>
<dbReference type="HOGENOM" id="CLU_046484_7_2_10"/>
<keyword evidence="2" id="KW-0255">Endonuclease</keyword>
<dbReference type="InterPro" id="IPR035437">
    <property type="entry name" value="SNase_OB-fold_sf"/>
</dbReference>
<dbReference type="Proteomes" id="UP000033109">
    <property type="component" value="Chromosome"/>
</dbReference>
<dbReference type="InterPro" id="IPR016071">
    <property type="entry name" value="Staphylococal_nuclease_OB-fold"/>
</dbReference>
<protein>
    <submittedName>
        <fullName evidence="6">SNase-like nuclease</fullName>
    </submittedName>
</protein>
<dbReference type="STRING" id="400092.PKOR_22345"/>
<evidence type="ECO:0000256" key="3">
    <source>
        <dbReference type="ARBA" id="ARBA00022801"/>
    </source>
</evidence>
<evidence type="ECO:0000313" key="7">
    <source>
        <dbReference type="Proteomes" id="UP000033109"/>
    </source>
</evidence>
<dbReference type="GO" id="GO:0003676">
    <property type="term" value="F:nucleic acid binding"/>
    <property type="evidence" value="ECO:0007669"/>
    <property type="project" value="InterPro"/>
</dbReference>
<evidence type="ECO:0000313" key="6">
    <source>
        <dbReference type="EMBL" id="AKD05302.1"/>
    </source>
</evidence>
<dbReference type="SMART" id="SM00318">
    <property type="entry name" value="SNc"/>
    <property type="match status" value="1"/>
</dbReference>
<dbReference type="RefSeq" id="WP_046313617.1">
    <property type="nucleotide sequence ID" value="NZ_CBCSCY010000019.1"/>
</dbReference>
<keyword evidence="1" id="KW-0540">Nuclease</keyword>
<organism evidence="6 7">
    <name type="scientific">Pontibacter korlensis</name>
    <dbReference type="NCBI Taxonomy" id="400092"/>
    <lineage>
        <taxon>Bacteria</taxon>
        <taxon>Pseudomonadati</taxon>
        <taxon>Bacteroidota</taxon>
        <taxon>Cytophagia</taxon>
        <taxon>Cytophagales</taxon>
        <taxon>Hymenobacteraceae</taxon>
        <taxon>Pontibacter</taxon>
    </lineage>
</organism>
<dbReference type="EMBL" id="CP009621">
    <property type="protein sequence ID" value="AKD05302.1"/>
    <property type="molecule type" value="Genomic_DNA"/>
</dbReference>
<proteinExistence type="predicted"/>
<feature type="region of interest" description="Disordered" evidence="4">
    <location>
        <begin position="203"/>
        <end position="224"/>
    </location>
</feature>
<name>A0A0E3UYN7_9BACT</name>
<accession>A0A0E3UYN7</accession>